<keyword evidence="1" id="KW-1133">Transmembrane helix</keyword>
<feature type="transmembrane region" description="Helical" evidence="1">
    <location>
        <begin position="67"/>
        <end position="86"/>
    </location>
</feature>
<dbReference type="AlphaFoldDB" id="A0A979G8I8"/>
<evidence type="ECO:0000313" key="3">
    <source>
        <dbReference type="EMBL" id="ACU62652.1"/>
    </source>
</evidence>
<feature type="transmembrane region" description="Helical" evidence="1">
    <location>
        <begin position="364"/>
        <end position="384"/>
    </location>
</feature>
<reference evidence="4" key="1">
    <citation type="submission" date="2009-08" db="EMBL/GenBank/DDBJ databases">
        <title>The complete genome of Chitinophaga pinensis DSM 2588.</title>
        <authorList>
            <consortium name="US DOE Joint Genome Institute (JGI-PGF)"/>
            <person name="Lucas S."/>
            <person name="Copeland A."/>
            <person name="Lapidus A."/>
            <person name="Glavina del Rio T."/>
            <person name="Dalin E."/>
            <person name="Tice H."/>
            <person name="Bruce D."/>
            <person name="Goodwin L."/>
            <person name="Pitluck S."/>
            <person name="Kyrpides N."/>
            <person name="Mavromatis K."/>
            <person name="Ivanova N."/>
            <person name="Mikhailova N."/>
            <person name="Sims D."/>
            <person name="Meinche L."/>
            <person name="Brettin T."/>
            <person name="Detter J.C."/>
            <person name="Han C."/>
            <person name="Larimer F."/>
            <person name="Land M."/>
            <person name="Hauser L."/>
            <person name="Markowitz V."/>
            <person name="Cheng J.-F."/>
            <person name="Hugenholtz P."/>
            <person name="Woyke T."/>
            <person name="Wu D."/>
            <person name="Spring S."/>
            <person name="Klenk H.-P."/>
            <person name="Eisen J.A."/>
        </authorList>
    </citation>
    <scope>NUCLEOTIDE SEQUENCE [LARGE SCALE GENOMIC DNA]</scope>
    <source>
        <strain evidence="4">ATCC 43595 / DSM 2588 / LMG 13176 / NBRC 15968 / NCIMB 11800 / UQM 2034</strain>
    </source>
</reference>
<feature type="transmembrane region" description="Helical" evidence="1">
    <location>
        <begin position="188"/>
        <end position="214"/>
    </location>
</feature>
<accession>A0A979G8I8</accession>
<dbReference type="KEGG" id="cpi:Cpin_5221"/>
<feature type="transmembrane region" description="Helical" evidence="1">
    <location>
        <begin position="338"/>
        <end position="358"/>
    </location>
</feature>
<feature type="transmembrane region" description="Helical" evidence="1">
    <location>
        <begin position="98"/>
        <end position="118"/>
    </location>
</feature>
<evidence type="ECO:0000313" key="4">
    <source>
        <dbReference type="Proteomes" id="UP000002215"/>
    </source>
</evidence>
<dbReference type="Pfam" id="PF01757">
    <property type="entry name" value="Acyl_transf_3"/>
    <property type="match status" value="1"/>
</dbReference>
<dbReference type="PANTHER" id="PTHR36927">
    <property type="entry name" value="BLR4337 PROTEIN"/>
    <property type="match status" value="1"/>
</dbReference>
<organism evidence="3 4">
    <name type="scientific">Chitinophaga pinensis (strain ATCC 43595 / DSM 2588 / LMG 13176 / NBRC 15968 / NCIMB 11800 / UQM 2034)</name>
    <dbReference type="NCBI Taxonomy" id="485918"/>
    <lineage>
        <taxon>Bacteria</taxon>
        <taxon>Pseudomonadati</taxon>
        <taxon>Bacteroidota</taxon>
        <taxon>Chitinophagia</taxon>
        <taxon>Chitinophagales</taxon>
        <taxon>Chitinophagaceae</taxon>
        <taxon>Chitinophaga</taxon>
    </lineage>
</organism>
<dbReference type="PANTHER" id="PTHR36927:SF4">
    <property type="entry name" value="BLR5718 PROTEIN"/>
    <property type="match status" value="1"/>
</dbReference>
<feature type="transmembrane region" description="Helical" evidence="1">
    <location>
        <begin position="291"/>
        <end position="317"/>
    </location>
</feature>
<dbReference type="InterPro" id="IPR050623">
    <property type="entry name" value="Glucan_succinyl_AcylTrfase"/>
</dbReference>
<keyword evidence="1" id="KW-0472">Membrane</keyword>
<dbReference type="EMBL" id="CP001699">
    <property type="protein sequence ID" value="ACU62652.1"/>
    <property type="molecule type" value="Genomic_DNA"/>
</dbReference>
<dbReference type="GO" id="GO:0016747">
    <property type="term" value="F:acyltransferase activity, transferring groups other than amino-acyl groups"/>
    <property type="evidence" value="ECO:0007669"/>
    <property type="project" value="InterPro"/>
</dbReference>
<dbReference type="OrthoDB" id="5446016at2"/>
<gene>
    <name evidence="3" type="ordered locus">Cpin_5221</name>
</gene>
<evidence type="ECO:0000256" key="1">
    <source>
        <dbReference type="SAM" id="Phobius"/>
    </source>
</evidence>
<proteinExistence type="predicted"/>
<feature type="transmembrane region" description="Helical" evidence="1">
    <location>
        <begin position="261"/>
        <end position="279"/>
    </location>
</feature>
<name>A0A979G8I8_CHIPD</name>
<feature type="transmembrane region" description="Helical" evidence="1">
    <location>
        <begin position="149"/>
        <end position="168"/>
    </location>
</feature>
<evidence type="ECO:0000259" key="2">
    <source>
        <dbReference type="Pfam" id="PF01757"/>
    </source>
</evidence>
<dbReference type="Proteomes" id="UP000002215">
    <property type="component" value="Chromosome"/>
</dbReference>
<feature type="transmembrane region" description="Helical" evidence="1">
    <location>
        <begin position="226"/>
        <end position="249"/>
    </location>
</feature>
<sequence>MLNNTHRDNWIDYLRSSITVLVVAHHCSLAYTTFASFDANAYINSTHPVVDAQRWIGLDIFENFNDIFFMSLMFFIGGLFLTKSITKKGTAAFLKDRFFRLFLPFLFGVSVLMLLAYFPAYYLAHHELNIPAYIKDFFTTEQWPVGPPWFIWVLFAFNTIFGVSWWLFKNAYIRGGKAIQRLANRPFLFFGLFIGITWITYVPLTAAIGAGTWTGIGPFDFQLNRILLYFAYFILGVITGSGDFQQSLFSRDAVLTRYWKVWCVLALIAYTLITLNGIYEPLRNMVIKGMLAPLAAWMIYFTVYVSSCTLSCIAFLTTFRAKINHTRPWMDSLTANAYMIYLVHYIFVLWTQFLLLPLDAPAGVKFLLSFSGTLILSWGLSILLRKIKIIRQYI</sequence>
<reference evidence="3 4" key="2">
    <citation type="journal article" date="2010" name="Stand. Genomic Sci.">
        <title>Complete genome sequence of Chitinophaga pinensis type strain (UQM 2034).</title>
        <authorList>
            <person name="Glavina Del Rio T."/>
            <person name="Abt B."/>
            <person name="Spring S."/>
            <person name="Lapidus A."/>
            <person name="Nolan M."/>
            <person name="Tice H."/>
            <person name="Copeland A."/>
            <person name="Cheng J.F."/>
            <person name="Chen F."/>
            <person name="Bruce D."/>
            <person name="Goodwin L."/>
            <person name="Pitluck S."/>
            <person name="Ivanova N."/>
            <person name="Mavromatis K."/>
            <person name="Mikhailova N."/>
            <person name="Pati A."/>
            <person name="Chen A."/>
            <person name="Palaniappan K."/>
            <person name="Land M."/>
            <person name="Hauser L."/>
            <person name="Chang Y.J."/>
            <person name="Jeffries C.D."/>
            <person name="Chain P."/>
            <person name="Saunders E."/>
            <person name="Detter J.C."/>
            <person name="Brettin T."/>
            <person name="Rohde M."/>
            <person name="Goker M."/>
            <person name="Bristow J."/>
            <person name="Eisen J.A."/>
            <person name="Markowitz V."/>
            <person name="Hugenholtz P."/>
            <person name="Kyrpides N.C."/>
            <person name="Klenk H.P."/>
            <person name="Lucas S."/>
        </authorList>
    </citation>
    <scope>NUCLEOTIDE SEQUENCE [LARGE SCALE GENOMIC DNA]</scope>
    <source>
        <strain evidence="4">ATCC 43595 / DSM 2588 / LMG 13176 / NBRC 15968 / NCIMB 11800 / UQM 2034</strain>
    </source>
</reference>
<dbReference type="RefSeq" id="WP_012792820.1">
    <property type="nucleotide sequence ID" value="NC_013132.1"/>
</dbReference>
<feature type="domain" description="Acyltransferase 3" evidence="2">
    <location>
        <begin position="9"/>
        <end position="381"/>
    </location>
</feature>
<protein>
    <recommendedName>
        <fullName evidence="2">Acyltransferase 3 domain-containing protein</fullName>
    </recommendedName>
</protein>
<keyword evidence="1" id="KW-0812">Transmembrane</keyword>
<dbReference type="InterPro" id="IPR002656">
    <property type="entry name" value="Acyl_transf_3_dom"/>
</dbReference>